<dbReference type="KEGG" id="vmo:VMUT_1477"/>
<dbReference type="PANTHER" id="PTHR36700">
    <property type="entry name" value="CRISPR SYSTEM CMR SUBUNIT CMR4"/>
    <property type="match status" value="1"/>
</dbReference>
<dbReference type="InterPro" id="IPR005537">
    <property type="entry name" value="RAMP_III_fam"/>
</dbReference>
<dbReference type="HOGENOM" id="CLU_047795_0_0_2"/>
<evidence type="ECO:0000313" key="4">
    <source>
        <dbReference type="Proteomes" id="UP000007485"/>
    </source>
</evidence>
<keyword evidence="1" id="KW-0051">Antiviral defense</keyword>
<organism evidence="3 4">
    <name type="scientific">Vulcanisaeta moutnovskia (strain 768-28)</name>
    <dbReference type="NCBI Taxonomy" id="985053"/>
    <lineage>
        <taxon>Archaea</taxon>
        <taxon>Thermoproteota</taxon>
        <taxon>Thermoprotei</taxon>
        <taxon>Thermoproteales</taxon>
        <taxon>Thermoproteaceae</taxon>
        <taxon>Vulcanisaeta</taxon>
    </lineage>
</organism>
<gene>
    <name evidence="3" type="ordered locus">VMUT_1477</name>
</gene>
<dbReference type="InterPro" id="IPR013410">
    <property type="entry name" value="CRISPR-assoc_RAMP_Cmr4"/>
</dbReference>
<reference evidence="3 4" key="1">
    <citation type="journal article" date="2011" name="J. Bacteriol.">
        <title>Complete genome sequence of 'Vulcanisaeta moutnovskia' strain 768-28, a novel member of the hyperthermophilic crenarchaeal genus vulcanisaeta.</title>
        <authorList>
            <person name="Gumerov V.M."/>
            <person name="Mardanov A.V."/>
            <person name="Beletsky A.V."/>
            <person name="Prokofeva M.I."/>
            <person name="Bonch-Osmolovskaya E.A."/>
            <person name="Ravin N.V."/>
            <person name="Skryabin K.G."/>
        </authorList>
    </citation>
    <scope>NUCLEOTIDE SEQUENCE [LARGE SCALE GENOMIC DNA]</scope>
    <source>
        <strain evidence="3 4">768-28</strain>
    </source>
</reference>
<dbReference type="GO" id="GO:0051607">
    <property type="term" value="P:defense response to virus"/>
    <property type="evidence" value="ECO:0007669"/>
    <property type="project" value="UniProtKB-KW"/>
</dbReference>
<dbReference type="eggNOG" id="arCOG02657">
    <property type="taxonomic scope" value="Archaea"/>
</dbReference>
<dbReference type="PANTHER" id="PTHR36700:SF1">
    <property type="entry name" value="CRISPR SYSTEM CMR SUBUNIT CMR4"/>
    <property type="match status" value="1"/>
</dbReference>
<dbReference type="NCBIfam" id="TIGR02580">
    <property type="entry name" value="cas_RAMP_Cmr4"/>
    <property type="match status" value="1"/>
</dbReference>
<keyword evidence="4" id="KW-1185">Reference proteome</keyword>
<dbReference type="Pfam" id="PF03787">
    <property type="entry name" value="RAMPs"/>
    <property type="match status" value="1"/>
</dbReference>
<feature type="domain" description="CRISPR type III-associated protein" evidence="2">
    <location>
        <begin position="24"/>
        <end position="350"/>
    </location>
</feature>
<dbReference type="Proteomes" id="UP000007485">
    <property type="component" value="Chromosome"/>
</dbReference>
<proteinExistence type="predicted"/>
<name>F0QTG9_VULM7</name>
<dbReference type="EMBL" id="CP002529">
    <property type="protein sequence ID" value="ADY01682.1"/>
    <property type="molecule type" value="Genomic_DNA"/>
</dbReference>
<evidence type="ECO:0000313" key="3">
    <source>
        <dbReference type="EMBL" id="ADY01682.1"/>
    </source>
</evidence>
<protein>
    <submittedName>
        <fullName evidence="3">CRISPR-associated RAMP protein, Cmr4 family</fullName>
    </submittedName>
</protein>
<evidence type="ECO:0000256" key="1">
    <source>
        <dbReference type="ARBA" id="ARBA00023118"/>
    </source>
</evidence>
<sequence>MGIYAMSQQAQRQGVQEARSLLFIEALTPMHPGLGRGGEGFVDLPIQRDEFGFPTIWASSLKGAIKSSLLLSCNNEADNVERAVCRRRVLLAFGPETEEASEYVSSISILDARLVLVPARSLRGVWTYVTSPHLLNYLATYLEIVGDKERLSALREVLNLVRGRNAVTSRKEVLVGSGGQSYVVLNEQELAAEHSDALTKLGELLPREVSDLVKERGVTVISDELVNNIVRRSLVIQPRIRLDYASKTVVSGGLWEEEYLPQFTVLASVIICRRIRLAGLPDNELKERLNQLADNDSKNKKYGNVSKDELIKAYDDLIHNKLVDANSVCSDVKSLRSMAFGGKETVGKGLARLMWV</sequence>
<evidence type="ECO:0000259" key="2">
    <source>
        <dbReference type="Pfam" id="PF03787"/>
    </source>
</evidence>
<accession>F0QTG9</accession>
<dbReference type="AlphaFoldDB" id="F0QTG9"/>
<dbReference type="STRING" id="985053.VMUT_1477"/>